<dbReference type="GO" id="GO:0005179">
    <property type="term" value="F:hormone activity"/>
    <property type="evidence" value="ECO:0007669"/>
    <property type="project" value="UniProtKB-KW"/>
</dbReference>
<dbReference type="Pfam" id="PF00473">
    <property type="entry name" value="CRF"/>
    <property type="match status" value="1"/>
</dbReference>
<evidence type="ECO:0000256" key="2">
    <source>
        <dbReference type="ARBA" id="ARBA00009287"/>
    </source>
</evidence>
<evidence type="ECO:0000256" key="3">
    <source>
        <dbReference type="ARBA" id="ARBA00011328"/>
    </source>
</evidence>
<comment type="subcellular location">
    <subcellularLocation>
        <location evidence="1">Secreted</location>
    </subcellularLocation>
</comment>
<comment type="function">
    <text evidence="7">Suppresses food intake, delays gastric emptying and decreases heat-induced edema. Might represent an endogenous ligand for maintaining homeostasis after stress.</text>
</comment>
<dbReference type="RefSeq" id="XP_026549708.1">
    <property type="nucleotide sequence ID" value="XM_026693923.1"/>
</dbReference>
<dbReference type="KEGG" id="nss:113431627"/>
<dbReference type="InterPro" id="IPR024270">
    <property type="entry name" value="Urocortin_II/III"/>
</dbReference>
<comment type="subunit">
    <text evidence="3">Binds with high affinity to CRF receptors 2-alpha and 2-beta.</text>
</comment>
<gene>
    <name evidence="11" type="primary">LOC113431627</name>
</gene>
<dbReference type="PANTHER" id="PTHR17575">
    <property type="entry name" value="UROCORTIN-2 AND 3"/>
    <property type="match status" value="1"/>
</dbReference>
<accession>A0A6J1W9Y2</accession>
<sequence>MTSSSRLLFLLLVLSTARTGFSLNADSIFSCLLSSALSQAKEELMAAENSFLEKKTFVVPLVDNEDSNSLEDLGTEKEKRTFPAVTRYVTLAQSKGKTVHNQAKNDRRAKFTLSLDVPTNLMNILFHIAKAKNLRAKAATNAQLMAQIGRRK</sequence>
<dbReference type="GO" id="GO:0051431">
    <property type="term" value="F:corticotropin-releasing hormone receptor 2 binding"/>
    <property type="evidence" value="ECO:0007669"/>
    <property type="project" value="InterPro"/>
</dbReference>
<reference evidence="11" key="1">
    <citation type="submission" date="2025-08" db="UniProtKB">
        <authorList>
            <consortium name="RefSeq"/>
        </authorList>
    </citation>
    <scope>IDENTIFICATION</scope>
</reference>
<dbReference type="GO" id="GO:0009755">
    <property type="term" value="P:hormone-mediated signaling pathway"/>
    <property type="evidence" value="ECO:0007669"/>
    <property type="project" value="TreeGrafter"/>
</dbReference>
<keyword evidence="6 8" id="KW-0732">Signal</keyword>
<dbReference type="GO" id="GO:0007189">
    <property type="term" value="P:adenylate cyclase-activating G protein-coupled receptor signaling pathway"/>
    <property type="evidence" value="ECO:0007669"/>
    <property type="project" value="TreeGrafter"/>
</dbReference>
<feature type="signal peptide" evidence="8">
    <location>
        <begin position="1"/>
        <end position="22"/>
    </location>
</feature>
<name>A0A6J1W9Y2_9SAUR</name>
<evidence type="ECO:0000256" key="4">
    <source>
        <dbReference type="ARBA" id="ARBA00022525"/>
    </source>
</evidence>
<comment type="similarity">
    <text evidence="2">Belongs to the sauvagine/corticotropin-releasing factor/urotensin I family.</text>
</comment>
<protein>
    <submittedName>
        <fullName evidence="11">Urocortin-3-like</fullName>
    </submittedName>
</protein>
<dbReference type="GeneID" id="113431627"/>
<feature type="domain" description="Corticotropin-releasing factor" evidence="9">
    <location>
        <begin position="111"/>
        <end position="148"/>
    </location>
</feature>
<dbReference type="AlphaFoldDB" id="A0A6J1W9Y2"/>
<dbReference type="Proteomes" id="UP000504612">
    <property type="component" value="Unplaced"/>
</dbReference>
<dbReference type="GO" id="GO:0007586">
    <property type="term" value="P:digestion"/>
    <property type="evidence" value="ECO:0007669"/>
    <property type="project" value="InterPro"/>
</dbReference>
<evidence type="ECO:0000313" key="11">
    <source>
        <dbReference type="RefSeq" id="XP_026549708.1"/>
    </source>
</evidence>
<evidence type="ECO:0000259" key="9">
    <source>
        <dbReference type="Pfam" id="PF00473"/>
    </source>
</evidence>
<evidence type="ECO:0000256" key="8">
    <source>
        <dbReference type="SAM" id="SignalP"/>
    </source>
</evidence>
<feature type="chain" id="PRO_5026973196" evidence="8">
    <location>
        <begin position="23"/>
        <end position="152"/>
    </location>
</feature>
<dbReference type="InterPro" id="IPR000187">
    <property type="entry name" value="CRF"/>
</dbReference>
<dbReference type="GO" id="GO:0031669">
    <property type="term" value="P:cellular response to nutrient levels"/>
    <property type="evidence" value="ECO:0007669"/>
    <property type="project" value="TreeGrafter"/>
</dbReference>
<keyword evidence="5" id="KW-0372">Hormone</keyword>
<evidence type="ECO:0000313" key="10">
    <source>
        <dbReference type="Proteomes" id="UP000504612"/>
    </source>
</evidence>
<evidence type="ECO:0000256" key="7">
    <source>
        <dbReference type="ARBA" id="ARBA00025160"/>
    </source>
</evidence>
<proteinExistence type="inferred from homology"/>
<organism evidence="10 11">
    <name type="scientific">Notechis scutatus</name>
    <name type="common">mainland tiger snake</name>
    <dbReference type="NCBI Taxonomy" id="8663"/>
    <lineage>
        <taxon>Eukaryota</taxon>
        <taxon>Metazoa</taxon>
        <taxon>Chordata</taxon>
        <taxon>Craniata</taxon>
        <taxon>Vertebrata</taxon>
        <taxon>Euteleostomi</taxon>
        <taxon>Lepidosauria</taxon>
        <taxon>Squamata</taxon>
        <taxon>Bifurcata</taxon>
        <taxon>Unidentata</taxon>
        <taxon>Episquamata</taxon>
        <taxon>Toxicofera</taxon>
        <taxon>Serpentes</taxon>
        <taxon>Colubroidea</taxon>
        <taxon>Elapidae</taxon>
        <taxon>Hydrophiinae</taxon>
        <taxon>Notechis</taxon>
    </lineage>
</organism>
<keyword evidence="4" id="KW-0964">Secreted</keyword>
<evidence type="ECO:0000256" key="1">
    <source>
        <dbReference type="ARBA" id="ARBA00004613"/>
    </source>
</evidence>
<keyword evidence="10" id="KW-1185">Reference proteome</keyword>
<dbReference type="GO" id="GO:0005615">
    <property type="term" value="C:extracellular space"/>
    <property type="evidence" value="ECO:0007669"/>
    <property type="project" value="InterPro"/>
</dbReference>
<dbReference type="PANTHER" id="PTHR17575:SF1">
    <property type="entry name" value="UROCORTIN-3"/>
    <property type="match status" value="1"/>
</dbReference>
<evidence type="ECO:0000256" key="5">
    <source>
        <dbReference type="ARBA" id="ARBA00022702"/>
    </source>
</evidence>
<evidence type="ECO:0000256" key="6">
    <source>
        <dbReference type="ARBA" id="ARBA00022729"/>
    </source>
</evidence>